<feature type="domain" description="AN1-type" evidence="5">
    <location>
        <begin position="5"/>
        <end position="53"/>
    </location>
</feature>
<keyword evidence="3" id="KW-0862">Zinc</keyword>
<evidence type="ECO:0000313" key="7">
    <source>
        <dbReference type="Proteomes" id="UP001175271"/>
    </source>
</evidence>
<dbReference type="SUPFAM" id="SSF118310">
    <property type="entry name" value="AN1-like Zinc finger"/>
    <property type="match status" value="2"/>
</dbReference>
<keyword evidence="2 4" id="KW-0863">Zinc-finger</keyword>
<keyword evidence="1" id="KW-0479">Metal-binding</keyword>
<gene>
    <name evidence="6" type="ORF">QR680_012493</name>
</gene>
<dbReference type="InterPro" id="IPR035896">
    <property type="entry name" value="AN1-like_Znf"/>
</dbReference>
<accession>A0AA39M0U8</accession>
<dbReference type="Pfam" id="PF01428">
    <property type="entry name" value="zf-AN1"/>
    <property type="match status" value="1"/>
</dbReference>
<dbReference type="SMART" id="SM00154">
    <property type="entry name" value="ZnF_AN1"/>
    <property type="match status" value="2"/>
</dbReference>
<dbReference type="EMBL" id="JAUCMV010000002">
    <property type="protein sequence ID" value="KAK0416449.1"/>
    <property type="molecule type" value="Genomic_DNA"/>
</dbReference>
<evidence type="ECO:0000256" key="3">
    <source>
        <dbReference type="ARBA" id="ARBA00022833"/>
    </source>
</evidence>
<evidence type="ECO:0000256" key="1">
    <source>
        <dbReference type="ARBA" id="ARBA00022723"/>
    </source>
</evidence>
<sequence>MAEFPDLGKHCALSSCQILDFTPHLCPRCKQHFCGDHRLSHGCLDSDANASTADTGSSSSALPVRPFLCAKSGCFNRESVKIVCPDCSQNFCLSHRHADEHECKYQETVNDVVNCEKEAVKKAVLEKLTQASKEEKPEAVAPVTKQKKVLSVTEQKRQDKIEVMRLKSKTSNANCGILPADRMFIFAKVYEPEERRLPVMIHKKWTVGRCVDKIAKDLSIENNNGVPESKKIRLYKNEAGEFLPMADNIVDYCGADDLEMVVLKRDL</sequence>
<dbReference type="PANTHER" id="PTHR14677">
    <property type="entry name" value="ARSENITE INDUCUBLE RNA ASSOCIATED PROTEIN AIP-1-RELATED"/>
    <property type="match status" value="1"/>
</dbReference>
<dbReference type="InterPro" id="IPR057358">
    <property type="entry name" value="UBL_ZFAND1-like"/>
</dbReference>
<organism evidence="6 7">
    <name type="scientific">Steinernema hermaphroditum</name>
    <dbReference type="NCBI Taxonomy" id="289476"/>
    <lineage>
        <taxon>Eukaryota</taxon>
        <taxon>Metazoa</taxon>
        <taxon>Ecdysozoa</taxon>
        <taxon>Nematoda</taxon>
        <taxon>Chromadorea</taxon>
        <taxon>Rhabditida</taxon>
        <taxon>Tylenchina</taxon>
        <taxon>Panagrolaimomorpha</taxon>
        <taxon>Strongyloidoidea</taxon>
        <taxon>Steinernematidae</taxon>
        <taxon>Steinernema</taxon>
    </lineage>
</organism>
<dbReference type="AlphaFoldDB" id="A0AA39M0U8"/>
<dbReference type="Gene3D" id="4.10.1110.10">
    <property type="entry name" value="AN1-like Zinc finger"/>
    <property type="match status" value="2"/>
</dbReference>
<evidence type="ECO:0000259" key="5">
    <source>
        <dbReference type="PROSITE" id="PS51039"/>
    </source>
</evidence>
<evidence type="ECO:0000256" key="4">
    <source>
        <dbReference type="PROSITE-ProRule" id="PRU00449"/>
    </source>
</evidence>
<dbReference type="PANTHER" id="PTHR14677:SF20">
    <property type="entry name" value="ZINC FINGER AN1-TYPE CONTAINING 2A-RELATED"/>
    <property type="match status" value="1"/>
</dbReference>
<dbReference type="GO" id="GO:0005783">
    <property type="term" value="C:endoplasmic reticulum"/>
    <property type="evidence" value="ECO:0007669"/>
    <property type="project" value="TreeGrafter"/>
</dbReference>
<dbReference type="PROSITE" id="PS51039">
    <property type="entry name" value="ZF_AN1"/>
    <property type="match status" value="2"/>
</dbReference>
<protein>
    <recommendedName>
        <fullName evidence="5">AN1-type domain-containing protein</fullName>
    </recommendedName>
</protein>
<dbReference type="GO" id="GO:0008270">
    <property type="term" value="F:zinc ion binding"/>
    <property type="evidence" value="ECO:0007669"/>
    <property type="project" value="UniProtKB-KW"/>
</dbReference>
<dbReference type="Proteomes" id="UP001175271">
    <property type="component" value="Unassembled WGS sequence"/>
</dbReference>
<feature type="domain" description="AN1-type" evidence="5">
    <location>
        <begin position="63"/>
        <end position="111"/>
    </location>
</feature>
<dbReference type="InterPro" id="IPR000058">
    <property type="entry name" value="Znf_AN1"/>
</dbReference>
<keyword evidence="7" id="KW-1185">Reference proteome</keyword>
<evidence type="ECO:0000256" key="2">
    <source>
        <dbReference type="ARBA" id="ARBA00022771"/>
    </source>
</evidence>
<dbReference type="GO" id="GO:0043161">
    <property type="term" value="P:proteasome-mediated ubiquitin-dependent protein catabolic process"/>
    <property type="evidence" value="ECO:0007669"/>
    <property type="project" value="TreeGrafter"/>
</dbReference>
<evidence type="ECO:0000313" key="6">
    <source>
        <dbReference type="EMBL" id="KAK0416449.1"/>
    </source>
</evidence>
<dbReference type="Pfam" id="PF25327">
    <property type="entry name" value="UBL_ZFAND1"/>
    <property type="match status" value="1"/>
</dbReference>
<proteinExistence type="predicted"/>
<reference evidence="6" key="1">
    <citation type="submission" date="2023-06" db="EMBL/GenBank/DDBJ databases">
        <title>Genomic analysis of the entomopathogenic nematode Steinernema hermaphroditum.</title>
        <authorList>
            <person name="Schwarz E.M."/>
            <person name="Heppert J.K."/>
            <person name="Baniya A."/>
            <person name="Schwartz H.T."/>
            <person name="Tan C.-H."/>
            <person name="Antoshechkin I."/>
            <person name="Sternberg P.W."/>
            <person name="Goodrich-Blair H."/>
            <person name="Dillman A.R."/>
        </authorList>
    </citation>
    <scope>NUCLEOTIDE SEQUENCE</scope>
    <source>
        <strain evidence="6">PS9179</strain>
        <tissue evidence="6">Whole animal</tissue>
    </source>
</reference>
<comment type="caution">
    <text evidence="6">The sequence shown here is derived from an EMBL/GenBank/DDBJ whole genome shotgun (WGS) entry which is preliminary data.</text>
</comment>
<name>A0AA39M0U8_9BILA</name>
<dbReference type="GO" id="GO:0045047">
    <property type="term" value="P:protein targeting to ER"/>
    <property type="evidence" value="ECO:0007669"/>
    <property type="project" value="TreeGrafter"/>
</dbReference>